<dbReference type="InterPro" id="IPR050765">
    <property type="entry name" value="Riboflavin_Biosynth_HTPR"/>
</dbReference>
<organism evidence="5">
    <name type="scientific">Planktothricoides raciborskii GIHE-MW2</name>
    <dbReference type="NCBI Taxonomy" id="2792601"/>
    <lineage>
        <taxon>Bacteria</taxon>
        <taxon>Bacillati</taxon>
        <taxon>Cyanobacteriota</taxon>
        <taxon>Cyanophyceae</taxon>
        <taxon>Oscillatoriophycideae</taxon>
        <taxon>Oscillatoriales</taxon>
        <taxon>Oscillatoriaceae</taxon>
        <taxon>Planktothricoides</taxon>
    </lineage>
</organism>
<dbReference type="PANTHER" id="PTHR38011">
    <property type="entry name" value="DIHYDROFOLATE REDUCTASE FAMILY PROTEIN (AFU_ORTHOLOGUE AFUA_8G06820)"/>
    <property type="match status" value="1"/>
</dbReference>
<keyword evidence="3" id="KW-0560">Oxidoreductase</keyword>
<evidence type="ECO:0000313" key="5">
    <source>
        <dbReference type="EMBL" id="XCM36297.1"/>
    </source>
</evidence>
<dbReference type="AlphaFoldDB" id="A0AAU8JC23"/>
<dbReference type="SUPFAM" id="SSF53597">
    <property type="entry name" value="Dihydrofolate reductase-like"/>
    <property type="match status" value="1"/>
</dbReference>
<dbReference type="PANTHER" id="PTHR38011:SF7">
    <property type="entry name" value="2,5-DIAMINO-6-RIBOSYLAMINO-4(3H)-PYRIMIDINONE 5'-PHOSPHATE REDUCTASE"/>
    <property type="match status" value="1"/>
</dbReference>
<keyword evidence="2" id="KW-0521">NADP</keyword>
<evidence type="ECO:0000256" key="1">
    <source>
        <dbReference type="ARBA" id="ARBA00005104"/>
    </source>
</evidence>
<dbReference type="EMBL" id="CP159837">
    <property type="protein sequence ID" value="XCM36297.1"/>
    <property type="molecule type" value="Genomic_DNA"/>
</dbReference>
<evidence type="ECO:0000259" key="4">
    <source>
        <dbReference type="Pfam" id="PF01872"/>
    </source>
</evidence>
<dbReference type="Gene3D" id="3.40.430.10">
    <property type="entry name" value="Dihydrofolate Reductase, subunit A"/>
    <property type="match status" value="1"/>
</dbReference>
<dbReference type="GO" id="GO:0008703">
    <property type="term" value="F:5-amino-6-(5-phosphoribosylamino)uracil reductase activity"/>
    <property type="evidence" value="ECO:0007669"/>
    <property type="project" value="InterPro"/>
</dbReference>
<sequence>MIMNENRLNRPHTTVVLAMSADGKISDAMRSPILFGSPADKAHLETQVALADAVLGGAGTLRSGGSAMPVSNPELLAHRKQQGKPPQPMQIICSRSGKIDPQMRFFQQPISRWLVTTKIGVKNWQSQSSADELNELNNKWEHIFTFETPEGEVDLLAALAHFAQMGLERLAVLGGGELVGSLLTIDAIDELWLTVCPLLIGGDRAPTPVDGPGLPTQMAPRLQLLEVKEVDQELFLHYSIKNRVS</sequence>
<protein>
    <submittedName>
        <fullName evidence="5">RibD family protein</fullName>
    </submittedName>
</protein>
<feature type="domain" description="Bacterial bifunctional deaminase-reductase C-terminal" evidence="4">
    <location>
        <begin position="11"/>
        <end position="234"/>
    </location>
</feature>
<evidence type="ECO:0000256" key="3">
    <source>
        <dbReference type="ARBA" id="ARBA00023002"/>
    </source>
</evidence>
<dbReference type="InterPro" id="IPR002734">
    <property type="entry name" value="RibDG_C"/>
</dbReference>
<dbReference type="InterPro" id="IPR024072">
    <property type="entry name" value="DHFR-like_dom_sf"/>
</dbReference>
<dbReference type="Pfam" id="PF01872">
    <property type="entry name" value="RibD_C"/>
    <property type="match status" value="1"/>
</dbReference>
<proteinExistence type="predicted"/>
<reference evidence="5" key="1">
    <citation type="submission" date="2024-07" db="EMBL/GenBank/DDBJ databases">
        <authorList>
            <person name="Kim Y.J."/>
            <person name="Jeong J.Y."/>
        </authorList>
    </citation>
    <scope>NUCLEOTIDE SEQUENCE</scope>
    <source>
        <strain evidence="5">GIHE-MW2</strain>
    </source>
</reference>
<name>A0AAU8JC23_9CYAN</name>
<comment type="pathway">
    <text evidence="1">Cofactor biosynthesis; riboflavin biosynthesis.</text>
</comment>
<accession>A0AAU8JC23</accession>
<evidence type="ECO:0000256" key="2">
    <source>
        <dbReference type="ARBA" id="ARBA00022857"/>
    </source>
</evidence>
<gene>
    <name evidence="5" type="ORF">ABWT76_005048</name>
</gene>
<dbReference type="GO" id="GO:0009231">
    <property type="term" value="P:riboflavin biosynthetic process"/>
    <property type="evidence" value="ECO:0007669"/>
    <property type="project" value="InterPro"/>
</dbReference>